<sequence length="901" mass="98809">MVSQGLYNPRDHPPIDHDIARLLVERGADVNAQDEDKNTPLHSAALGGRLEIVQVLLDHGASAVVENGRGESSLHLVSKKEYPRYKDGGAGIAQLLLERGVDVNALDEHQNTPLHSAAFRGVLEIVKVLLDHGAIVDAENDEGKTPFNLVLRGDFGDYDRVGIARLLLERGADVNARKKNNTTPLYSAIFNSATFYGWVEIAQMLINRGAIADAKNDKGETPLNLVSRGRYYPEDGVGFARLLLERGVDVNAQSKSKITPLHSAAFRGKLEIARVLLDYDAIADAENDEGETPLHLVSRGDYRYEEGGIGIARLLLERGVDVNAQNKSKTTPLHSAAFKGRHKIVQVLLDHGAIADAENDEGETPLRLVSRGDYYPEEDGVSIARLLLERGVDVNGAQNKNKITSLHSAAFKGRLKIVQVLLDYGAIADAENDEGETPLHLVSRGDYRYEEGGVGIARLLLERGVDVNAQNRSKTTPLHSAALKGRLKIVQVLLDYGAIADAENDEGENPLHRASRGDYNSEEDGVCIVRLLLERGIDVNARDKNKTTPLHSATFKGRFEIVKVLLDYGAIAGAENNEGKTPLNLVLRKRLHSKQRWPPKVGFGIVRLLLARGVDVNSQDKYHNTPLHSAAFNHGPRIAHLLLDHGANPCAENEQGETLLHEVSRIKDDSRGIGIARLLLGRGVDVHAQDKDHNTALHSAAFNGRLGLAQVLLDHAANPTAENDQGETPLHLLSRGKSDHGVGLTRLLVEHGVDVNGRKRNMWTPLHLAAVKGMFKIARELLDHGANPNAEDEQGETPLHVVSQGKYDSQEDGVSIARLLLARGADVNALDKDQHTPFYSASYFGRFEIARLLFEYSAKVTGPSTRGTKRKAEDVGNRFKKRRKLHEEAHLAPWRTHISPS</sequence>
<evidence type="ECO:0000256" key="1">
    <source>
        <dbReference type="ARBA" id="ARBA00022737"/>
    </source>
</evidence>
<feature type="repeat" description="ANK" evidence="3">
    <location>
        <begin position="328"/>
        <end position="360"/>
    </location>
</feature>
<gene>
    <name evidence="4" type="ORF">EDB92DRAFT_2016566</name>
</gene>
<organism evidence="4 5">
    <name type="scientific">Lactarius akahatsu</name>
    <dbReference type="NCBI Taxonomy" id="416441"/>
    <lineage>
        <taxon>Eukaryota</taxon>
        <taxon>Fungi</taxon>
        <taxon>Dikarya</taxon>
        <taxon>Basidiomycota</taxon>
        <taxon>Agaricomycotina</taxon>
        <taxon>Agaricomycetes</taxon>
        <taxon>Russulales</taxon>
        <taxon>Russulaceae</taxon>
        <taxon>Lactarius</taxon>
    </lineage>
</organism>
<feature type="repeat" description="ANK" evidence="3">
    <location>
        <begin position="794"/>
        <end position="832"/>
    </location>
</feature>
<feature type="repeat" description="ANK" evidence="3">
    <location>
        <begin position="473"/>
        <end position="505"/>
    </location>
</feature>
<accession>A0AAD4LG98</accession>
<keyword evidence="2 3" id="KW-0040">ANK repeat</keyword>
<dbReference type="Gene3D" id="1.25.40.20">
    <property type="entry name" value="Ankyrin repeat-containing domain"/>
    <property type="match status" value="9"/>
</dbReference>
<evidence type="ECO:0000256" key="2">
    <source>
        <dbReference type="ARBA" id="ARBA00023043"/>
    </source>
</evidence>
<dbReference type="Pfam" id="PF12796">
    <property type="entry name" value="Ank_2"/>
    <property type="match status" value="5"/>
</dbReference>
<feature type="repeat" description="ANK" evidence="3">
    <location>
        <begin position="289"/>
        <end position="327"/>
    </location>
</feature>
<name>A0AAD4LG98_9AGAM</name>
<evidence type="ECO:0000256" key="3">
    <source>
        <dbReference type="PROSITE-ProRule" id="PRU00023"/>
    </source>
</evidence>
<dbReference type="EMBL" id="JAKELL010000048">
    <property type="protein sequence ID" value="KAH8987328.1"/>
    <property type="molecule type" value="Genomic_DNA"/>
</dbReference>
<feature type="repeat" description="ANK" evidence="3">
    <location>
        <begin position="692"/>
        <end position="724"/>
    </location>
</feature>
<dbReference type="Pfam" id="PF13857">
    <property type="entry name" value="Ank_5"/>
    <property type="match status" value="1"/>
</dbReference>
<feature type="repeat" description="ANK" evidence="3">
    <location>
        <begin position="361"/>
        <end position="399"/>
    </location>
</feature>
<feature type="repeat" description="ANK" evidence="3">
    <location>
        <begin position="655"/>
        <end position="691"/>
    </location>
</feature>
<feature type="repeat" description="ANK" evidence="3">
    <location>
        <begin position="142"/>
        <end position="179"/>
    </location>
</feature>
<comment type="caution">
    <text evidence="4">The sequence shown here is derived from an EMBL/GenBank/DDBJ whole genome shotgun (WGS) entry which is preliminary data.</text>
</comment>
<keyword evidence="1" id="KW-0677">Repeat</keyword>
<dbReference type="PROSITE" id="PS50297">
    <property type="entry name" value="ANK_REP_REGION"/>
    <property type="match status" value="15"/>
</dbReference>
<dbReference type="Pfam" id="PF00023">
    <property type="entry name" value="Ank"/>
    <property type="match status" value="2"/>
</dbReference>
<feature type="repeat" description="ANK" evidence="3">
    <location>
        <begin position="109"/>
        <end position="141"/>
    </location>
</feature>
<feature type="repeat" description="ANK" evidence="3">
    <location>
        <begin position="36"/>
        <end position="68"/>
    </location>
</feature>
<dbReference type="PANTHER" id="PTHR24126:SF14">
    <property type="entry name" value="ANK_REP_REGION DOMAIN-CONTAINING PROTEIN"/>
    <property type="match status" value="1"/>
</dbReference>
<keyword evidence="5" id="KW-1185">Reference proteome</keyword>
<dbReference type="Proteomes" id="UP001201163">
    <property type="component" value="Unassembled WGS sequence"/>
</dbReference>
<feature type="repeat" description="ANK" evidence="3">
    <location>
        <begin position="256"/>
        <end position="288"/>
    </location>
</feature>
<feature type="repeat" description="ANK" evidence="3">
    <location>
        <begin position="401"/>
        <end position="433"/>
    </location>
</feature>
<dbReference type="SMART" id="SM00248">
    <property type="entry name" value="ANK"/>
    <property type="match status" value="23"/>
</dbReference>
<dbReference type="PRINTS" id="PR01415">
    <property type="entry name" value="ANKYRIN"/>
</dbReference>
<feature type="repeat" description="ANK" evidence="3">
    <location>
        <begin position="545"/>
        <end position="577"/>
    </location>
</feature>
<feature type="repeat" description="ANK" evidence="3">
    <location>
        <begin position="622"/>
        <end position="654"/>
    </location>
</feature>
<dbReference type="InterPro" id="IPR036770">
    <property type="entry name" value="Ankyrin_rpt-contain_sf"/>
</dbReference>
<dbReference type="PROSITE" id="PS50088">
    <property type="entry name" value="ANK_REPEAT"/>
    <property type="match status" value="21"/>
</dbReference>
<protein>
    <submittedName>
        <fullName evidence="4">Ankyrin repeat-containing domain protein</fullName>
    </submittedName>
</protein>
<feature type="repeat" description="ANK" evidence="3">
    <location>
        <begin position="761"/>
        <end position="793"/>
    </location>
</feature>
<feature type="repeat" description="ANK" evidence="3">
    <location>
        <begin position="69"/>
        <end position="108"/>
    </location>
</feature>
<feature type="repeat" description="ANK" evidence="3">
    <location>
        <begin position="218"/>
        <end position="255"/>
    </location>
</feature>
<feature type="repeat" description="ANK" evidence="3">
    <location>
        <begin position="725"/>
        <end position="760"/>
    </location>
</feature>
<dbReference type="PANTHER" id="PTHR24126">
    <property type="entry name" value="ANKYRIN REPEAT, PH AND SEC7 DOMAIN CONTAINING PROTEIN SECG-RELATED"/>
    <property type="match status" value="1"/>
</dbReference>
<evidence type="ECO:0000313" key="4">
    <source>
        <dbReference type="EMBL" id="KAH8987328.1"/>
    </source>
</evidence>
<feature type="repeat" description="ANK" evidence="3">
    <location>
        <begin position="434"/>
        <end position="472"/>
    </location>
</feature>
<proteinExistence type="predicted"/>
<dbReference type="Pfam" id="PF13637">
    <property type="entry name" value="Ank_4"/>
    <property type="match status" value="2"/>
</dbReference>
<feature type="repeat" description="ANK" evidence="3">
    <location>
        <begin position="578"/>
        <end position="621"/>
    </location>
</feature>
<dbReference type="AlphaFoldDB" id="A0AAD4LG98"/>
<reference evidence="4" key="1">
    <citation type="submission" date="2022-01" db="EMBL/GenBank/DDBJ databases">
        <title>Comparative genomics reveals a dynamic genome evolution in the ectomycorrhizal milk-cap (Lactarius) mushrooms.</title>
        <authorList>
            <consortium name="DOE Joint Genome Institute"/>
            <person name="Lebreton A."/>
            <person name="Tang N."/>
            <person name="Kuo A."/>
            <person name="LaButti K."/>
            <person name="Drula E."/>
            <person name="Barry K."/>
            <person name="Clum A."/>
            <person name="Lipzen A."/>
            <person name="Mousain D."/>
            <person name="Ng V."/>
            <person name="Wang R."/>
            <person name="Wang X."/>
            <person name="Dai Y."/>
            <person name="Henrissat B."/>
            <person name="Grigoriev I.V."/>
            <person name="Guerin-Laguette A."/>
            <person name="Yu F."/>
            <person name="Martin F.M."/>
        </authorList>
    </citation>
    <scope>NUCLEOTIDE SEQUENCE</scope>
    <source>
        <strain evidence="4">QP</strain>
    </source>
</reference>
<dbReference type="SUPFAM" id="SSF48403">
    <property type="entry name" value="Ankyrin repeat"/>
    <property type="match status" value="3"/>
</dbReference>
<feature type="repeat" description="ANK" evidence="3">
    <location>
        <begin position="506"/>
        <end position="544"/>
    </location>
</feature>
<dbReference type="InterPro" id="IPR002110">
    <property type="entry name" value="Ankyrin_rpt"/>
</dbReference>
<evidence type="ECO:0000313" key="5">
    <source>
        <dbReference type="Proteomes" id="UP001201163"/>
    </source>
</evidence>